<feature type="transmembrane region" description="Helical" evidence="13">
    <location>
        <begin position="15"/>
        <end position="34"/>
    </location>
</feature>
<evidence type="ECO:0000256" key="5">
    <source>
        <dbReference type="ARBA" id="ARBA00022989"/>
    </source>
</evidence>
<dbReference type="PANTHER" id="PTHR11690">
    <property type="entry name" value="AMILORIDE-SENSITIVE SODIUM CHANNEL-RELATED"/>
    <property type="match status" value="1"/>
</dbReference>
<dbReference type="Proteomes" id="UP001163046">
    <property type="component" value="Unassembled WGS sequence"/>
</dbReference>
<feature type="transmembrane region" description="Helical" evidence="13">
    <location>
        <begin position="41"/>
        <end position="59"/>
    </location>
</feature>
<name>A0A9W9ZR56_9CNID</name>
<dbReference type="Gene3D" id="2.60.470.10">
    <property type="entry name" value="Acid-sensing ion channels like domains"/>
    <property type="match status" value="1"/>
</dbReference>
<evidence type="ECO:0000256" key="4">
    <source>
        <dbReference type="ARBA" id="ARBA00022692"/>
    </source>
</evidence>
<feature type="compositionally biased region" description="Basic and acidic residues" evidence="12">
    <location>
        <begin position="85"/>
        <end position="94"/>
    </location>
</feature>
<evidence type="ECO:0000256" key="1">
    <source>
        <dbReference type="ARBA" id="ARBA00004141"/>
    </source>
</evidence>
<evidence type="ECO:0000256" key="9">
    <source>
        <dbReference type="ARBA" id="ARBA00023201"/>
    </source>
</evidence>
<gene>
    <name evidence="14" type="primary">SCNN1B_5</name>
    <name evidence="14" type="ORF">OS493_016469</name>
</gene>
<dbReference type="OrthoDB" id="6021021at2759"/>
<evidence type="ECO:0000256" key="8">
    <source>
        <dbReference type="ARBA" id="ARBA00023136"/>
    </source>
</evidence>
<dbReference type="EMBL" id="MU825881">
    <property type="protein sequence ID" value="KAJ7385388.1"/>
    <property type="molecule type" value="Genomic_DNA"/>
</dbReference>
<keyword evidence="10 11" id="KW-0407">Ion channel</keyword>
<keyword evidence="2 11" id="KW-0813">Transport</keyword>
<organism evidence="14 15">
    <name type="scientific">Desmophyllum pertusum</name>
    <dbReference type="NCBI Taxonomy" id="174260"/>
    <lineage>
        <taxon>Eukaryota</taxon>
        <taxon>Metazoa</taxon>
        <taxon>Cnidaria</taxon>
        <taxon>Anthozoa</taxon>
        <taxon>Hexacorallia</taxon>
        <taxon>Scleractinia</taxon>
        <taxon>Caryophylliina</taxon>
        <taxon>Caryophylliidae</taxon>
        <taxon>Desmophyllum</taxon>
    </lineage>
</organism>
<dbReference type="InterPro" id="IPR001873">
    <property type="entry name" value="ENaC"/>
</dbReference>
<keyword evidence="3 11" id="KW-0894">Sodium channel</keyword>
<proteinExistence type="inferred from homology"/>
<sequence>MATVEEDDDRLSDSFLFYDFLGYTSMHGAGRIVVSRQWIRKVFWIILIMAALGVSSWQFTFSVITICDMNALRKDELENFAGGESLRREVEERSPLNSSSDQEPPPPPQVSVDPLENFAEENEGGAEGGGEGSVEQVEEGFKDRELLRTKIAEQNVEDLIRIGHQFEDFVVYCTFRGVYCANYSSTFWNRFWHYTYGNCYVFNGGAKEQGKKAKILSSNEPGPSHGLSLELNIEQDQYIGALTQEAGVELTSQIREKCHFLKTRDSALHQDMQHQLECERLLSIGGIRFQKIFA</sequence>
<feature type="region of interest" description="Disordered" evidence="12">
    <location>
        <begin position="84"/>
        <end position="114"/>
    </location>
</feature>
<dbReference type="PANTHER" id="PTHR11690:SF248">
    <property type="entry name" value="PICKPOCKET 17, ISOFORM A"/>
    <property type="match status" value="1"/>
</dbReference>
<evidence type="ECO:0000256" key="6">
    <source>
        <dbReference type="ARBA" id="ARBA00023053"/>
    </source>
</evidence>
<comment type="similarity">
    <text evidence="11">Belongs to the amiloride-sensitive sodium channel (TC 1.A.6) family.</text>
</comment>
<evidence type="ECO:0000256" key="2">
    <source>
        <dbReference type="ARBA" id="ARBA00022448"/>
    </source>
</evidence>
<evidence type="ECO:0000256" key="3">
    <source>
        <dbReference type="ARBA" id="ARBA00022461"/>
    </source>
</evidence>
<evidence type="ECO:0000256" key="11">
    <source>
        <dbReference type="RuleBase" id="RU000679"/>
    </source>
</evidence>
<keyword evidence="6" id="KW-0915">Sodium</keyword>
<keyword evidence="9 11" id="KW-0739">Sodium transport</keyword>
<evidence type="ECO:0000256" key="10">
    <source>
        <dbReference type="ARBA" id="ARBA00023303"/>
    </source>
</evidence>
<keyword evidence="4 11" id="KW-0812">Transmembrane</keyword>
<keyword evidence="5 13" id="KW-1133">Transmembrane helix</keyword>
<protein>
    <submittedName>
        <fullName evidence="14">Ligand-gated sodium channel</fullName>
    </submittedName>
</protein>
<dbReference type="Pfam" id="PF00858">
    <property type="entry name" value="ASC"/>
    <property type="match status" value="1"/>
</dbReference>
<dbReference type="GO" id="GO:0005886">
    <property type="term" value="C:plasma membrane"/>
    <property type="evidence" value="ECO:0007669"/>
    <property type="project" value="TreeGrafter"/>
</dbReference>
<evidence type="ECO:0000256" key="13">
    <source>
        <dbReference type="SAM" id="Phobius"/>
    </source>
</evidence>
<keyword evidence="8 13" id="KW-0472">Membrane</keyword>
<comment type="subcellular location">
    <subcellularLocation>
        <location evidence="1">Membrane</location>
        <topology evidence="1">Multi-pass membrane protein</topology>
    </subcellularLocation>
</comment>
<dbReference type="AlphaFoldDB" id="A0A9W9ZR56"/>
<keyword evidence="7 11" id="KW-0406">Ion transport</keyword>
<evidence type="ECO:0000256" key="12">
    <source>
        <dbReference type="SAM" id="MobiDB-lite"/>
    </source>
</evidence>
<evidence type="ECO:0000313" key="15">
    <source>
        <dbReference type="Proteomes" id="UP001163046"/>
    </source>
</evidence>
<dbReference type="GO" id="GO:0015280">
    <property type="term" value="F:ligand-gated sodium channel activity"/>
    <property type="evidence" value="ECO:0007669"/>
    <property type="project" value="TreeGrafter"/>
</dbReference>
<evidence type="ECO:0000313" key="14">
    <source>
        <dbReference type="EMBL" id="KAJ7385388.1"/>
    </source>
</evidence>
<comment type="caution">
    <text evidence="14">The sequence shown here is derived from an EMBL/GenBank/DDBJ whole genome shotgun (WGS) entry which is preliminary data.</text>
</comment>
<accession>A0A9W9ZR56</accession>
<reference evidence="14" key="1">
    <citation type="submission" date="2023-01" db="EMBL/GenBank/DDBJ databases">
        <title>Genome assembly of the deep-sea coral Lophelia pertusa.</title>
        <authorList>
            <person name="Herrera S."/>
            <person name="Cordes E."/>
        </authorList>
    </citation>
    <scope>NUCLEOTIDE SEQUENCE</scope>
    <source>
        <strain evidence="14">USNM1676648</strain>
        <tissue evidence="14">Polyp</tissue>
    </source>
</reference>
<keyword evidence="15" id="KW-1185">Reference proteome</keyword>
<evidence type="ECO:0000256" key="7">
    <source>
        <dbReference type="ARBA" id="ARBA00023065"/>
    </source>
</evidence>